<comment type="caution">
    <text evidence="1">The sequence shown here is derived from an EMBL/GenBank/DDBJ whole genome shotgun (WGS) entry which is preliminary data.</text>
</comment>
<name>A0A9D3V851_9ROSI</name>
<keyword evidence="2" id="KW-1185">Reference proteome</keyword>
<evidence type="ECO:0000313" key="2">
    <source>
        <dbReference type="Proteomes" id="UP000828251"/>
    </source>
</evidence>
<gene>
    <name evidence="1" type="ORF">J1N35_026577</name>
</gene>
<dbReference type="Proteomes" id="UP000828251">
    <property type="component" value="Unassembled WGS sequence"/>
</dbReference>
<sequence length="137" mass="15607">MKEIIKKGHKVRKRVEQKHPTKPVLAEWVEMFSKKLYSSSKTSNVDVPMEVLFMGEVPNGRKLNHYGIDADNNIEEALVVGDSLLGHTSETLQHTKTFLLCCNLARNDKFDEVLKDSWTLGNGVMTNIEKFCTKVKE</sequence>
<dbReference type="EMBL" id="JAIQCV010000008">
    <property type="protein sequence ID" value="KAH1074249.1"/>
    <property type="molecule type" value="Genomic_DNA"/>
</dbReference>
<organism evidence="1 2">
    <name type="scientific">Gossypium stocksii</name>
    <dbReference type="NCBI Taxonomy" id="47602"/>
    <lineage>
        <taxon>Eukaryota</taxon>
        <taxon>Viridiplantae</taxon>
        <taxon>Streptophyta</taxon>
        <taxon>Embryophyta</taxon>
        <taxon>Tracheophyta</taxon>
        <taxon>Spermatophyta</taxon>
        <taxon>Magnoliopsida</taxon>
        <taxon>eudicotyledons</taxon>
        <taxon>Gunneridae</taxon>
        <taxon>Pentapetalae</taxon>
        <taxon>rosids</taxon>
        <taxon>malvids</taxon>
        <taxon>Malvales</taxon>
        <taxon>Malvaceae</taxon>
        <taxon>Malvoideae</taxon>
        <taxon>Gossypium</taxon>
    </lineage>
</organism>
<evidence type="ECO:0000313" key="1">
    <source>
        <dbReference type="EMBL" id="KAH1074249.1"/>
    </source>
</evidence>
<protein>
    <submittedName>
        <fullName evidence="1">Uncharacterized protein</fullName>
    </submittedName>
</protein>
<dbReference type="AlphaFoldDB" id="A0A9D3V851"/>
<proteinExistence type="predicted"/>
<reference evidence="1 2" key="1">
    <citation type="journal article" date="2021" name="Plant Biotechnol. J.">
        <title>Multi-omics assisted identification of the key and species-specific regulatory components of drought-tolerant mechanisms in Gossypium stocksii.</title>
        <authorList>
            <person name="Yu D."/>
            <person name="Ke L."/>
            <person name="Zhang D."/>
            <person name="Wu Y."/>
            <person name="Sun Y."/>
            <person name="Mei J."/>
            <person name="Sun J."/>
            <person name="Sun Y."/>
        </authorList>
    </citation>
    <scope>NUCLEOTIDE SEQUENCE [LARGE SCALE GENOMIC DNA]</scope>
    <source>
        <strain evidence="2">cv. E1</strain>
        <tissue evidence="1">Leaf</tissue>
    </source>
</reference>
<accession>A0A9D3V851</accession>